<keyword evidence="3 6" id="KW-1133">Transmembrane helix</keyword>
<evidence type="ECO:0000256" key="3">
    <source>
        <dbReference type="ARBA" id="ARBA00022989"/>
    </source>
</evidence>
<feature type="transmembrane region" description="Helical" evidence="6">
    <location>
        <begin position="25"/>
        <end position="44"/>
    </location>
</feature>
<dbReference type="PANTHER" id="PTHR12297:SF3">
    <property type="entry name" value="HIG1 DOMAIN FAMILY MEMBER 1A"/>
    <property type="match status" value="1"/>
</dbReference>
<evidence type="ECO:0000259" key="7">
    <source>
        <dbReference type="PROSITE" id="PS51503"/>
    </source>
</evidence>
<dbReference type="Pfam" id="PF04588">
    <property type="entry name" value="HIG_1_N"/>
    <property type="match status" value="1"/>
</dbReference>
<dbReference type="PANTHER" id="PTHR12297">
    <property type="entry name" value="HYPOXIA-INDUCBILE GENE 1 HIG1 -RELATED"/>
    <property type="match status" value="1"/>
</dbReference>
<feature type="transmembrane region" description="Helical" evidence="6">
    <location>
        <begin position="64"/>
        <end position="82"/>
    </location>
</feature>
<feature type="domain" description="HIG1" evidence="7">
    <location>
        <begin position="1"/>
        <end position="91"/>
    </location>
</feature>
<reference evidence="8" key="1">
    <citation type="submission" date="2022-01" db="EMBL/GenBank/DDBJ databases">
        <authorList>
            <person name="King R."/>
        </authorList>
    </citation>
    <scope>NUCLEOTIDE SEQUENCE</scope>
</reference>
<evidence type="ECO:0000256" key="6">
    <source>
        <dbReference type="SAM" id="Phobius"/>
    </source>
</evidence>
<evidence type="ECO:0000256" key="2">
    <source>
        <dbReference type="ARBA" id="ARBA00022692"/>
    </source>
</evidence>
<keyword evidence="2 6" id="KW-0812">Transmembrane</keyword>
<accession>A0A9N9QL62</accession>
<dbReference type="Gene3D" id="6.10.140.1320">
    <property type="match status" value="1"/>
</dbReference>
<dbReference type="GO" id="GO:0097250">
    <property type="term" value="P:mitochondrial respirasome assembly"/>
    <property type="evidence" value="ECO:0007669"/>
    <property type="project" value="TreeGrafter"/>
</dbReference>
<dbReference type="OrthoDB" id="10003563at2759"/>
<dbReference type="InterPro" id="IPR007667">
    <property type="entry name" value="Hypoxia_induced_domain"/>
</dbReference>
<organism evidence="8 9">
    <name type="scientific">Ceutorhynchus assimilis</name>
    <name type="common">cabbage seed weevil</name>
    <dbReference type="NCBI Taxonomy" id="467358"/>
    <lineage>
        <taxon>Eukaryota</taxon>
        <taxon>Metazoa</taxon>
        <taxon>Ecdysozoa</taxon>
        <taxon>Arthropoda</taxon>
        <taxon>Hexapoda</taxon>
        <taxon>Insecta</taxon>
        <taxon>Pterygota</taxon>
        <taxon>Neoptera</taxon>
        <taxon>Endopterygota</taxon>
        <taxon>Coleoptera</taxon>
        <taxon>Polyphaga</taxon>
        <taxon>Cucujiformia</taxon>
        <taxon>Curculionidae</taxon>
        <taxon>Ceutorhynchinae</taxon>
        <taxon>Ceutorhynchus</taxon>
    </lineage>
</organism>
<evidence type="ECO:0000313" key="9">
    <source>
        <dbReference type="Proteomes" id="UP001152799"/>
    </source>
</evidence>
<comment type="subcellular location">
    <subcellularLocation>
        <location evidence="1">Mitochondrion membrane</location>
    </subcellularLocation>
</comment>
<sequence>MGNEDVILYEQESQSDRLSRKTKEAPMFPIAIGVLSVAVGYGAYMYKNRGKMSTSIYLMQLRVGAQGAAVGALTLGLAYTMWKGHLERQQAREK</sequence>
<gene>
    <name evidence="8" type="ORF">CEUTPL_LOCUS3862</name>
</gene>
<dbReference type="InterPro" id="IPR050355">
    <property type="entry name" value="RCF1"/>
</dbReference>
<name>A0A9N9QL62_9CUCU</name>
<proteinExistence type="predicted"/>
<evidence type="ECO:0000256" key="1">
    <source>
        <dbReference type="ARBA" id="ARBA00004325"/>
    </source>
</evidence>
<dbReference type="Proteomes" id="UP001152799">
    <property type="component" value="Chromosome 13"/>
</dbReference>
<keyword evidence="5 6" id="KW-0472">Membrane</keyword>
<dbReference type="AlphaFoldDB" id="A0A9N9QL62"/>
<dbReference type="EMBL" id="OU892289">
    <property type="protein sequence ID" value="CAG9763192.1"/>
    <property type="molecule type" value="Genomic_DNA"/>
</dbReference>
<evidence type="ECO:0000313" key="8">
    <source>
        <dbReference type="EMBL" id="CAG9763192.1"/>
    </source>
</evidence>
<evidence type="ECO:0000256" key="5">
    <source>
        <dbReference type="ARBA" id="ARBA00023136"/>
    </source>
</evidence>
<keyword evidence="4" id="KW-0496">Mitochondrion</keyword>
<keyword evidence="9" id="KW-1185">Reference proteome</keyword>
<evidence type="ECO:0000256" key="4">
    <source>
        <dbReference type="ARBA" id="ARBA00023128"/>
    </source>
</evidence>
<dbReference type="PROSITE" id="PS51503">
    <property type="entry name" value="HIG1"/>
    <property type="match status" value="1"/>
</dbReference>
<protein>
    <recommendedName>
        <fullName evidence="7">HIG1 domain-containing protein</fullName>
    </recommendedName>
</protein>
<dbReference type="GO" id="GO:0031966">
    <property type="term" value="C:mitochondrial membrane"/>
    <property type="evidence" value="ECO:0007669"/>
    <property type="project" value="UniProtKB-SubCell"/>
</dbReference>